<proteinExistence type="predicted"/>
<feature type="non-terminal residue" evidence="2">
    <location>
        <position position="1"/>
    </location>
</feature>
<protein>
    <recommendedName>
        <fullName evidence="1">DUF4283 domain-containing protein</fullName>
    </recommendedName>
</protein>
<accession>A0AAV0KLJ9</accession>
<dbReference type="EMBL" id="CAMGYJ010000005">
    <property type="protein sequence ID" value="CAI0423207.1"/>
    <property type="molecule type" value="Genomic_DNA"/>
</dbReference>
<dbReference type="InterPro" id="IPR025558">
    <property type="entry name" value="DUF4283"/>
</dbReference>
<dbReference type="AlphaFoldDB" id="A0AAV0KLJ9"/>
<name>A0AAV0KLJ9_9ROSI</name>
<organism evidence="2 3">
    <name type="scientific">Linum tenue</name>
    <dbReference type="NCBI Taxonomy" id="586396"/>
    <lineage>
        <taxon>Eukaryota</taxon>
        <taxon>Viridiplantae</taxon>
        <taxon>Streptophyta</taxon>
        <taxon>Embryophyta</taxon>
        <taxon>Tracheophyta</taxon>
        <taxon>Spermatophyta</taxon>
        <taxon>Magnoliopsida</taxon>
        <taxon>eudicotyledons</taxon>
        <taxon>Gunneridae</taxon>
        <taxon>Pentapetalae</taxon>
        <taxon>rosids</taxon>
        <taxon>fabids</taxon>
        <taxon>Malpighiales</taxon>
        <taxon>Linaceae</taxon>
        <taxon>Linum</taxon>
    </lineage>
</organism>
<evidence type="ECO:0000313" key="3">
    <source>
        <dbReference type="Proteomes" id="UP001154282"/>
    </source>
</evidence>
<dbReference type="Proteomes" id="UP001154282">
    <property type="component" value="Unassembled WGS sequence"/>
</dbReference>
<dbReference type="Pfam" id="PF14111">
    <property type="entry name" value="DUF4283"/>
    <property type="match status" value="1"/>
</dbReference>
<evidence type="ECO:0000313" key="2">
    <source>
        <dbReference type="EMBL" id="CAI0423207.1"/>
    </source>
</evidence>
<evidence type="ECO:0000259" key="1">
    <source>
        <dbReference type="Pfam" id="PF14111"/>
    </source>
</evidence>
<reference evidence="2" key="1">
    <citation type="submission" date="2022-08" db="EMBL/GenBank/DDBJ databases">
        <authorList>
            <person name="Gutierrez-Valencia J."/>
        </authorList>
    </citation>
    <scope>NUCLEOTIDE SEQUENCE</scope>
</reference>
<sequence length="138" mass="15814">NETQTKADTPKGAWTNGTTKLFQGKDEGDGWYIAEFDTEDVEMANNEEYDYIVEEDDPRCPTILYTDKEKLDWIRKWRSTLIVKGLGRDIPSIALSNRLWSLWAQRGAIKISDMSNGCYLVRFKVKEDYEYAVSGGNG</sequence>
<keyword evidence="3" id="KW-1185">Reference proteome</keyword>
<comment type="caution">
    <text evidence="2">The sequence shown here is derived from an EMBL/GenBank/DDBJ whole genome shotgun (WGS) entry which is preliminary data.</text>
</comment>
<gene>
    <name evidence="2" type="ORF">LITE_LOCUS19428</name>
</gene>
<feature type="domain" description="DUF4283" evidence="1">
    <location>
        <begin position="76"/>
        <end position="136"/>
    </location>
</feature>